<dbReference type="PATRIC" id="fig|999432.5.peg.2157"/>
<dbReference type="Gene3D" id="1.10.1220.10">
    <property type="entry name" value="Met repressor-like"/>
    <property type="match status" value="1"/>
</dbReference>
<comment type="caution">
    <text evidence="2">The sequence shown here is derived from an EMBL/GenBank/DDBJ whole genome shotgun (WGS) entry which is preliminary data.</text>
</comment>
<dbReference type="InterPro" id="IPR053853">
    <property type="entry name" value="FitA-like_RHH"/>
</dbReference>
<dbReference type="EMBL" id="AGDV01000020">
    <property type="protein sequence ID" value="EMB31696.1"/>
    <property type="molecule type" value="Genomic_DNA"/>
</dbReference>
<protein>
    <recommendedName>
        <fullName evidence="1">Antitoxin FitA-like ribbon-helix-helix domain-containing protein</fullName>
    </recommendedName>
</protein>
<dbReference type="RefSeq" id="WP_002669909.1">
    <property type="nucleotide sequence ID" value="NZ_CM001795.1"/>
</dbReference>
<accession>A0A0E2E3I9</accession>
<dbReference type="Proteomes" id="UP000011705">
    <property type="component" value="Chromosome"/>
</dbReference>
<dbReference type="Pfam" id="PF22513">
    <property type="entry name" value="FitA-like_RHH"/>
    <property type="match status" value="1"/>
</dbReference>
<dbReference type="GO" id="GO:0006355">
    <property type="term" value="P:regulation of DNA-templated transcription"/>
    <property type="evidence" value="ECO:0007669"/>
    <property type="project" value="InterPro"/>
</dbReference>
<dbReference type="InterPro" id="IPR013321">
    <property type="entry name" value="Arc_rbn_hlx_hlx"/>
</dbReference>
<dbReference type="HOGENOM" id="CLU_168212_0_0_12"/>
<dbReference type="SUPFAM" id="SSF47598">
    <property type="entry name" value="Ribbon-helix-helix"/>
    <property type="match status" value="1"/>
</dbReference>
<proteinExistence type="predicted"/>
<dbReference type="InterPro" id="IPR010985">
    <property type="entry name" value="Ribbon_hlx_hlx"/>
</dbReference>
<evidence type="ECO:0000313" key="2">
    <source>
        <dbReference type="EMBL" id="EMB31696.1"/>
    </source>
</evidence>
<organism evidence="2">
    <name type="scientific">Treponema denticola H-22</name>
    <dbReference type="NCBI Taxonomy" id="999432"/>
    <lineage>
        <taxon>Bacteria</taxon>
        <taxon>Pseudomonadati</taxon>
        <taxon>Spirochaetota</taxon>
        <taxon>Spirochaetia</taxon>
        <taxon>Spirochaetales</taxon>
        <taxon>Treponemataceae</taxon>
        <taxon>Treponema</taxon>
    </lineage>
</organism>
<reference evidence="2" key="1">
    <citation type="submission" date="2012-01" db="EMBL/GenBank/DDBJ databases">
        <title>The Genome Sequence of Treponema denticola H-22.</title>
        <authorList>
            <consortium name="The Broad Institute Genome Sequencing Platform"/>
            <person name="Earl A."/>
            <person name="Ward D."/>
            <person name="Feldgarden M."/>
            <person name="Gevers D."/>
            <person name="Blanton J.M."/>
            <person name="Fenno C.J."/>
            <person name="Baranova O.V."/>
            <person name="Mathney J."/>
            <person name="Dewhirst F.E."/>
            <person name="Izard J."/>
            <person name="Young S.K."/>
            <person name="Zeng Q."/>
            <person name="Gargeya S."/>
            <person name="Fitzgerald M."/>
            <person name="Haas B."/>
            <person name="Abouelleil A."/>
            <person name="Alvarado L."/>
            <person name="Arachchi H.M."/>
            <person name="Berlin A."/>
            <person name="Chapman S.B."/>
            <person name="Gearin G."/>
            <person name="Goldberg J."/>
            <person name="Griggs A."/>
            <person name="Gujja S."/>
            <person name="Hansen M."/>
            <person name="Heiman D."/>
            <person name="Howarth C."/>
            <person name="Larimer J."/>
            <person name="Lui A."/>
            <person name="MacDonald P.J.P."/>
            <person name="McCowen C."/>
            <person name="Montmayeur A."/>
            <person name="Murphy C."/>
            <person name="Neiman D."/>
            <person name="Pearson M."/>
            <person name="Priest M."/>
            <person name="Roberts A."/>
            <person name="Saif S."/>
            <person name="Shea T."/>
            <person name="Sisk P."/>
            <person name="Stolte C."/>
            <person name="Sykes S."/>
            <person name="Wortman J."/>
            <person name="Nusbaum C."/>
            <person name="Birren B."/>
        </authorList>
    </citation>
    <scope>NUCLEOTIDE SEQUENCE [LARGE SCALE GENOMIC DNA]</scope>
    <source>
        <strain evidence="2">H-22</strain>
    </source>
</reference>
<sequence>MAILQVRDMDDRLYDRLKFAAKRDNRSISQQVITILQDYFTSAPVKTKNATEEFLKLAGSWEDLRSAEEIIDDIRDSRINSTRFEVLDGIFD</sequence>
<evidence type="ECO:0000259" key="1">
    <source>
        <dbReference type="Pfam" id="PF22513"/>
    </source>
</evidence>
<gene>
    <name evidence="2" type="ORF">HMPREF9726_02076</name>
</gene>
<name>A0A0E2E3I9_TREDN</name>
<dbReference type="AlphaFoldDB" id="A0A0E2E3I9"/>
<feature type="domain" description="Antitoxin FitA-like ribbon-helix-helix" evidence="1">
    <location>
        <begin position="2"/>
        <end position="38"/>
    </location>
</feature>